<evidence type="ECO:0000256" key="13">
    <source>
        <dbReference type="SAM" id="MobiDB-lite"/>
    </source>
</evidence>
<dbReference type="InterPro" id="IPR026906">
    <property type="entry name" value="LRR_5"/>
</dbReference>
<evidence type="ECO:0000313" key="15">
    <source>
        <dbReference type="EMBL" id="KAJ6644277.1"/>
    </source>
</evidence>
<feature type="compositionally biased region" description="Acidic residues" evidence="13">
    <location>
        <begin position="504"/>
        <end position="533"/>
    </location>
</feature>
<keyword evidence="10 14" id="KW-0472">Membrane</keyword>
<evidence type="ECO:0000256" key="5">
    <source>
        <dbReference type="ARBA" id="ARBA00022692"/>
    </source>
</evidence>
<dbReference type="Proteomes" id="UP001151699">
    <property type="component" value="Chromosome B"/>
</dbReference>
<dbReference type="InterPro" id="IPR001611">
    <property type="entry name" value="Leu-rich_rpt"/>
</dbReference>
<evidence type="ECO:0000256" key="9">
    <source>
        <dbReference type="ARBA" id="ARBA00023065"/>
    </source>
</evidence>
<dbReference type="EMBL" id="WJQU01000002">
    <property type="protein sequence ID" value="KAJ6644277.1"/>
    <property type="molecule type" value="Genomic_DNA"/>
</dbReference>
<feature type="non-terminal residue" evidence="15">
    <location>
        <position position="1"/>
    </location>
</feature>
<dbReference type="PANTHER" id="PTHR46473">
    <property type="entry name" value="GH08155P"/>
    <property type="match status" value="1"/>
</dbReference>
<dbReference type="FunFam" id="3.80.10.10:FF:001164">
    <property type="entry name" value="GH01279p"/>
    <property type="match status" value="1"/>
</dbReference>
<evidence type="ECO:0000256" key="1">
    <source>
        <dbReference type="ARBA" id="ARBA00004162"/>
    </source>
</evidence>
<accession>A0A9Q0S3R4</accession>
<evidence type="ECO:0000256" key="2">
    <source>
        <dbReference type="ARBA" id="ARBA00022448"/>
    </source>
</evidence>
<evidence type="ECO:0000256" key="14">
    <source>
        <dbReference type="SAM" id="Phobius"/>
    </source>
</evidence>
<dbReference type="OrthoDB" id="2325980at2759"/>
<dbReference type="Gene3D" id="3.80.10.10">
    <property type="entry name" value="Ribonuclease Inhibitor"/>
    <property type="match status" value="3"/>
</dbReference>
<evidence type="ECO:0000313" key="16">
    <source>
        <dbReference type="Proteomes" id="UP001151699"/>
    </source>
</evidence>
<evidence type="ECO:0000256" key="10">
    <source>
        <dbReference type="ARBA" id="ARBA00023136"/>
    </source>
</evidence>
<dbReference type="Pfam" id="PF13306">
    <property type="entry name" value="LRR_5"/>
    <property type="match status" value="1"/>
</dbReference>
<dbReference type="SMART" id="SM00365">
    <property type="entry name" value="LRR_SD22"/>
    <property type="match status" value="6"/>
</dbReference>
<keyword evidence="3" id="KW-1003">Cell membrane</keyword>
<dbReference type="GO" id="GO:0034220">
    <property type="term" value="P:monoatomic ion transmembrane transport"/>
    <property type="evidence" value="ECO:0007669"/>
    <property type="project" value="UniProtKB-KW"/>
</dbReference>
<keyword evidence="12" id="KW-0407">Ion channel</keyword>
<keyword evidence="16" id="KW-1185">Reference proteome</keyword>
<name>A0A9Q0S3R4_9DIPT</name>
<evidence type="ECO:0000256" key="7">
    <source>
        <dbReference type="ARBA" id="ARBA00022737"/>
    </source>
</evidence>
<dbReference type="PANTHER" id="PTHR46473:SF10">
    <property type="entry name" value="LD45603P-RELATED"/>
    <property type="match status" value="1"/>
</dbReference>
<dbReference type="SUPFAM" id="SSF52047">
    <property type="entry name" value="RNI-like"/>
    <property type="match status" value="1"/>
</dbReference>
<dbReference type="SMART" id="SM00369">
    <property type="entry name" value="LRR_TYP"/>
    <property type="match status" value="10"/>
</dbReference>
<keyword evidence="2" id="KW-0813">Transport</keyword>
<sequence>HMASIKIAHTTIQTVSPSAFEGLSELYAVNFTNVGLDMIHPDTFAGNKKLRMLTLKGNDLHAMQKKMSPFDSYMIKSESIEELDISNCNLRELLPTAFSELPHVVYINLADNQLKNLPADIFDKVETIEELDLSSNAIENLPSNIFKNTSLTILSLRYNQISSELKFGTSNIQKLDLSYNKITHVNNNMFDSMPGLTTLVLKGNSIRKIHQAAFHPLIDLTHIDLSFNDLEQVSSLMFFNSQDLDVIRINDNPRLKKLPLEGFECGKGTFSVYYFDASNCDLSELGDATFATMPELTTLNLSWNNIENLGKNIFSYCKKLIELDLSNNLLAQLEDLIFLRNSELRKLNLEGNPLQTLSAKAFLSTKELTHLDISDCDLRTIFAESKPDFRFDNILQKLKVLNVSNNQIDRVFMSDVMKMNSLTTFDISNNNLHCDNEFRLLMKWLGQRKIKSGSLGVGENAEMSSDAVTITEFTENPWDEFSTALCKREAKKKVVDSNLYKGEDSDDEYDDEDLDEDNEVLDESEDDDSNYDEEDQRIIEELENNREIKLGNKGHKGIKDKEFLAEEVSKDDEEEIVELDENFDILFNKRRPYLAHGEVTLYSYLKPILIIVFAILALLIIIGKIVSIMMRRRGERYRQALLASKNSIVYQKLSEEIGPTTPKFNRYAPINQV</sequence>
<proteinExistence type="predicted"/>
<evidence type="ECO:0000256" key="6">
    <source>
        <dbReference type="ARBA" id="ARBA00022729"/>
    </source>
</evidence>
<dbReference type="InterPro" id="IPR032675">
    <property type="entry name" value="LRR_dom_sf"/>
</dbReference>
<keyword evidence="11" id="KW-1015">Disulfide bond</keyword>
<gene>
    <name evidence="15" type="primary">Lrrc15_4</name>
    <name evidence="15" type="ORF">Bhyg_09244</name>
</gene>
<evidence type="ECO:0000256" key="12">
    <source>
        <dbReference type="ARBA" id="ARBA00023303"/>
    </source>
</evidence>
<feature type="transmembrane region" description="Helical" evidence="14">
    <location>
        <begin position="608"/>
        <end position="629"/>
    </location>
</feature>
<keyword evidence="6" id="KW-0732">Signal</keyword>
<dbReference type="InterPro" id="IPR051432">
    <property type="entry name" value="KCNMA1_auxiliary"/>
</dbReference>
<keyword evidence="7" id="KW-0677">Repeat</keyword>
<dbReference type="GO" id="GO:0005886">
    <property type="term" value="C:plasma membrane"/>
    <property type="evidence" value="ECO:0007669"/>
    <property type="project" value="UniProtKB-SubCell"/>
</dbReference>
<dbReference type="InterPro" id="IPR003591">
    <property type="entry name" value="Leu-rich_rpt_typical-subtyp"/>
</dbReference>
<keyword evidence="9" id="KW-0406">Ion transport</keyword>
<feature type="region of interest" description="Disordered" evidence="13">
    <location>
        <begin position="499"/>
        <end position="533"/>
    </location>
</feature>
<keyword evidence="4" id="KW-0433">Leucine-rich repeat</keyword>
<dbReference type="Pfam" id="PF13855">
    <property type="entry name" value="LRR_8"/>
    <property type="match status" value="3"/>
</dbReference>
<keyword evidence="5 14" id="KW-0812">Transmembrane</keyword>
<evidence type="ECO:0000256" key="4">
    <source>
        <dbReference type="ARBA" id="ARBA00022614"/>
    </source>
</evidence>
<evidence type="ECO:0000256" key="8">
    <source>
        <dbReference type="ARBA" id="ARBA00022989"/>
    </source>
</evidence>
<protein>
    <submittedName>
        <fullName evidence="15">Leucine-rich repeat-containing protein 15</fullName>
    </submittedName>
</protein>
<reference evidence="15" key="1">
    <citation type="submission" date="2022-07" db="EMBL/GenBank/DDBJ databases">
        <authorList>
            <person name="Trinca V."/>
            <person name="Uliana J.V.C."/>
            <person name="Torres T.T."/>
            <person name="Ward R.J."/>
            <person name="Monesi N."/>
        </authorList>
    </citation>
    <scope>NUCLEOTIDE SEQUENCE</scope>
    <source>
        <strain evidence="15">HSMRA1968</strain>
        <tissue evidence="15">Whole embryos</tissue>
    </source>
</reference>
<comment type="caution">
    <text evidence="15">The sequence shown here is derived from an EMBL/GenBank/DDBJ whole genome shotgun (WGS) entry which is preliminary data.</text>
</comment>
<dbReference type="Pfam" id="PF13516">
    <property type="entry name" value="LRR_6"/>
    <property type="match status" value="1"/>
</dbReference>
<keyword evidence="8 14" id="KW-1133">Transmembrane helix</keyword>
<dbReference type="AlphaFoldDB" id="A0A9Q0S3R4"/>
<dbReference type="SUPFAM" id="SSF52058">
    <property type="entry name" value="L domain-like"/>
    <property type="match status" value="1"/>
</dbReference>
<evidence type="ECO:0000256" key="3">
    <source>
        <dbReference type="ARBA" id="ARBA00022475"/>
    </source>
</evidence>
<organism evidence="15 16">
    <name type="scientific">Pseudolycoriella hygida</name>
    <dbReference type="NCBI Taxonomy" id="35572"/>
    <lineage>
        <taxon>Eukaryota</taxon>
        <taxon>Metazoa</taxon>
        <taxon>Ecdysozoa</taxon>
        <taxon>Arthropoda</taxon>
        <taxon>Hexapoda</taxon>
        <taxon>Insecta</taxon>
        <taxon>Pterygota</taxon>
        <taxon>Neoptera</taxon>
        <taxon>Endopterygota</taxon>
        <taxon>Diptera</taxon>
        <taxon>Nematocera</taxon>
        <taxon>Sciaroidea</taxon>
        <taxon>Sciaridae</taxon>
        <taxon>Pseudolycoriella</taxon>
    </lineage>
</organism>
<evidence type="ECO:0000256" key="11">
    <source>
        <dbReference type="ARBA" id="ARBA00023157"/>
    </source>
</evidence>
<comment type="subcellular location">
    <subcellularLocation>
        <location evidence="1">Cell membrane</location>
        <topology evidence="1">Single-pass membrane protein</topology>
    </subcellularLocation>
</comment>
<dbReference type="PROSITE" id="PS51450">
    <property type="entry name" value="LRR"/>
    <property type="match status" value="5"/>
</dbReference>